<comment type="caution">
    <text evidence="2">The sequence shown here is derived from an EMBL/GenBank/DDBJ whole genome shotgun (WGS) entry which is preliminary data.</text>
</comment>
<proteinExistence type="predicted"/>
<organism evidence="2">
    <name type="scientific">Tanacetum cinerariifolium</name>
    <name type="common">Dalmatian daisy</name>
    <name type="synonym">Chrysanthemum cinerariifolium</name>
    <dbReference type="NCBI Taxonomy" id="118510"/>
    <lineage>
        <taxon>Eukaryota</taxon>
        <taxon>Viridiplantae</taxon>
        <taxon>Streptophyta</taxon>
        <taxon>Embryophyta</taxon>
        <taxon>Tracheophyta</taxon>
        <taxon>Spermatophyta</taxon>
        <taxon>Magnoliopsida</taxon>
        <taxon>eudicotyledons</taxon>
        <taxon>Gunneridae</taxon>
        <taxon>Pentapetalae</taxon>
        <taxon>asterids</taxon>
        <taxon>campanulids</taxon>
        <taxon>Asterales</taxon>
        <taxon>Asteraceae</taxon>
        <taxon>Asteroideae</taxon>
        <taxon>Anthemideae</taxon>
        <taxon>Anthemidinae</taxon>
        <taxon>Tanacetum</taxon>
    </lineage>
</organism>
<dbReference type="EMBL" id="BKCJ010003557">
    <property type="protein sequence ID" value="GEU55806.1"/>
    <property type="molecule type" value="Genomic_DNA"/>
</dbReference>
<accession>A0A6L2L2M4</accession>
<feature type="compositionally biased region" description="Polar residues" evidence="1">
    <location>
        <begin position="108"/>
        <end position="117"/>
    </location>
</feature>
<feature type="region of interest" description="Disordered" evidence="1">
    <location>
        <begin position="105"/>
        <end position="145"/>
    </location>
</feature>
<evidence type="ECO:0000256" key="1">
    <source>
        <dbReference type="SAM" id="MobiDB-lite"/>
    </source>
</evidence>
<protein>
    <submittedName>
        <fullName evidence="2">Uncharacterized protein</fullName>
    </submittedName>
</protein>
<reference evidence="2" key="1">
    <citation type="journal article" date="2019" name="Sci. Rep.">
        <title>Draft genome of Tanacetum cinerariifolium, the natural source of mosquito coil.</title>
        <authorList>
            <person name="Yamashiro T."/>
            <person name="Shiraishi A."/>
            <person name="Satake H."/>
            <person name="Nakayama K."/>
        </authorList>
    </citation>
    <scope>NUCLEOTIDE SEQUENCE</scope>
</reference>
<feature type="compositionally biased region" description="Basic and acidic residues" evidence="1">
    <location>
        <begin position="122"/>
        <end position="142"/>
    </location>
</feature>
<gene>
    <name evidence="2" type="ORF">Tci_027784</name>
</gene>
<sequence>MKLKWDFGMKMRNLEDPYEAIRQAYLVGMDTESEPFEGEAETPKSSHIVAPPTCHVEESKGSGTSNARSTTRRMDVHVPPAISPRLSVSIAEVTAMSDSAFRKRFRSSYDSSPSPTFLVQKRYRDSKSEDAKEEGPTAKDEDPAVGDEALVVETAVSEPLGLGCGALRRQEIALGEGQMPGVFEVGQSFGFVLESKRPERVSALRQLTLTTWTDPGDGMVYVDVSAYPPPAPPGQTPPSPEWTSGSFPISPSPSIIPSPMISLTVPSPRHVLALEAWAGRVDTQMAEMSRAEYDDHRLIHDMLLQQAALQRAA</sequence>
<dbReference type="AlphaFoldDB" id="A0A6L2L2M4"/>
<evidence type="ECO:0000313" key="2">
    <source>
        <dbReference type="EMBL" id="GEU55806.1"/>
    </source>
</evidence>
<name>A0A6L2L2M4_TANCI</name>